<dbReference type="RefSeq" id="XP_004222118.1">
    <property type="nucleotide sequence ID" value="XM_004222070.1"/>
</dbReference>
<feature type="coiled-coil region" evidence="1">
    <location>
        <begin position="352"/>
        <end position="393"/>
    </location>
</feature>
<proteinExistence type="predicted"/>
<gene>
    <name evidence="3" type="ORF">PCYB_083320</name>
</gene>
<dbReference type="OrthoDB" id="8194677at2759"/>
<keyword evidence="4" id="KW-1185">Reference proteome</keyword>
<dbReference type="Pfam" id="PF03800">
    <property type="entry name" value="Nuf2"/>
    <property type="match status" value="1"/>
</dbReference>
<dbReference type="eggNOG" id="ENOG502SR1E">
    <property type="taxonomic scope" value="Eukaryota"/>
</dbReference>
<evidence type="ECO:0000256" key="1">
    <source>
        <dbReference type="SAM" id="Coils"/>
    </source>
</evidence>
<protein>
    <recommendedName>
        <fullName evidence="2">Kinetochore protein Nuf2 N-terminal domain-containing protein</fullName>
    </recommendedName>
</protein>
<dbReference type="InterPro" id="IPR005549">
    <property type="entry name" value="Kinetochore_Nuf2_N"/>
</dbReference>
<dbReference type="PhylomeDB" id="K6UD87"/>
<feature type="coiled-coil region" evidence="1">
    <location>
        <begin position="148"/>
        <end position="182"/>
    </location>
</feature>
<evidence type="ECO:0000259" key="2">
    <source>
        <dbReference type="Pfam" id="PF03800"/>
    </source>
</evidence>
<accession>K6UD87</accession>
<organism evidence="3 4">
    <name type="scientific">Plasmodium cynomolgi (strain B)</name>
    <dbReference type="NCBI Taxonomy" id="1120755"/>
    <lineage>
        <taxon>Eukaryota</taxon>
        <taxon>Sar</taxon>
        <taxon>Alveolata</taxon>
        <taxon>Apicomplexa</taxon>
        <taxon>Aconoidasida</taxon>
        <taxon>Haemosporida</taxon>
        <taxon>Plasmodiidae</taxon>
        <taxon>Plasmodium</taxon>
        <taxon>Plasmodium (Plasmodium)</taxon>
    </lineage>
</organism>
<name>K6UD87_PLACD</name>
<dbReference type="VEuPathDB" id="PlasmoDB:PCYB_083320"/>
<dbReference type="EMBL" id="DF157100">
    <property type="protein sequence ID" value="GAB66171.1"/>
    <property type="molecule type" value="Genomic_DNA"/>
</dbReference>
<dbReference type="OMA" id="FRAERQT"/>
<reference evidence="3 4" key="1">
    <citation type="journal article" date="2012" name="Nat. Genet.">
        <title>Plasmodium cynomolgi genome sequences provide insight into Plasmodium vivax and the monkey malaria clade.</title>
        <authorList>
            <person name="Tachibana S."/>
            <person name="Sullivan S.A."/>
            <person name="Kawai S."/>
            <person name="Nakamura S."/>
            <person name="Kim H.R."/>
            <person name="Goto N."/>
            <person name="Arisue N."/>
            <person name="Palacpac N.M.Q."/>
            <person name="Honma H."/>
            <person name="Yagi M."/>
            <person name="Tougan T."/>
            <person name="Katakai Y."/>
            <person name="Kaneko O."/>
            <person name="Mita T."/>
            <person name="Kita K."/>
            <person name="Yasutomi Y."/>
            <person name="Sutton P.L."/>
            <person name="Shakhbatyan R."/>
            <person name="Horii T."/>
            <person name="Yasunaga T."/>
            <person name="Barnwell J.W."/>
            <person name="Escalante A.A."/>
            <person name="Carlton J.M."/>
            <person name="Tanabe K."/>
        </authorList>
    </citation>
    <scope>NUCLEOTIDE SEQUENCE [LARGE SCALE GENOMIC DNA]</scope>
    <source>
        <strain evidence="3 4">B</strain>
    </source>
</reference>
<feature type="domain" description="Kinetochore protein Nuf2 N-terminal" evidence="2">
    <location>
        <begin position="7"/>
        <end position="121"/>
    </location>
</feature>
<dbReference type="KEGG" id="pcy:PCYB_083320"/>
<dbReference type="GeneID" id="14692521"/>
<sequence>MSGGGEAVPRLSFEEMKGEMSKYGVDITQGTLKNPTTEDMQGVYSMCIKHILNKDINNIRIEEFTGDLKSSMPSIDGIQILPNEGKNHLQAIGNLRFIRHCEQINKILCVENTLSYLFKPEYIYMDNDIKIKKIEDGKSEDLILDTELKTVRNELHSLMDKYEQIKNSVLSEKNKKRDYEEEIIENQNLLNAQQSIIISLRTTKDKIVNETNELKFQFSRFRQKKEDLEDQIVPSPEKLQEYNQELKNLLREHVSYFDLDKKKNEEIKNKINIADLCLKKLVELLTSLTSHFNDTIKYHIEKKDELKNLEKYMKTLTSDRDDIVMKKKNQVKILQDTEQYFAEQKAKWNAKIEGEEKNVVVVEKKVNEMYEQIDELNREADREAQEIDSIVKLIQDTLDSYSRNFAVIDDLTERTRSSHTLLAAKVRNLVLPCAGKS</sequence>
<evidence type="ECO:0000313" key="3">
    <source>
        <dbReference type="EMBL" id="GAB66171.1"/>
    </source>
</evidence>
<keyword evidence="1" id="KW-0175">Coiled coil</keyword>
<dbReference type="GO" id="GO:0031262">
    <property type="term" value="C:Ndc80 complex"/>
    <property type="evidence" value="ECO:0007669"/>
    <property type="project" value="InterPro"/>
</dbReference>
<evidence type="ECO:0000313" key="4">
    <source>
        <dbReference type="Proteomes" id="UP000006319"/>
    </source>
</evidence>
<dbReference type="AlphaFoldDB" id="K6UD87"/>
<dbReference type="Proteomes" id="UP000006319">
    <property type="component" value="Chromosome 8"/>
</dbReference>